<dbReference type="GO" id="GO:0072344">
    <property type="term" value="P:rescue of stalled ribosome"/>
    <property type="evidence" value="ECO:0007669"/>
    <property type="project" value="InterPro"/>
</dbReference>
<dbReference type="CDD" id="cd16615">
    <property type="entry name" value="RING-HC_ZNF598"/>
    <property type="match status" value="1"/>
</dbReference>
<name>A0A8C4QG68_EPTBU</name>
<evidence type="ECO:0000256" key="3">
    <source>
        <dbReference type="ARBA" id="ARBA00004906"/>
    </source>
</evidence>
<dbReference type="InterPro" id="IPR059042">
    <property type="entry name" value="Znf_C2H2_ZNF598"/>
</dbReference>
<comment type="similarity">
    <text evidence="11">Belongs to the ZNF598/HEL2 family.</text>
</comment>
<dbReference type="GO" id="GO:0016567">
    <property type="term" value="P:protein ubiquitination"/>
    <property type="evidence" value="ECO:0007669"/>
    <property type="project" value="TreeGrafter"/>
</dbReference>
<dbReference type="InterPro" id="IPR041888">
    <property type="entry name" value="RING-HC_ZNF598/HEL2"/>
</dbReference>
<comment type="pathway">
    <text evidence="3">Protein modification; protein ubiquitination.</text>
</comment>
<dbReference type="Pfam" id="PF25447">
    <property type="entry name" value="RING_ZNF598"/>
    <property type="match status" value="1"/>
</dbReference>
<reference evidence="15" key="2">
    <citation type="submission" date="2025-09" db="UniProtKB">
        <authorList>
            <consortium name="Ensembl"/>
        </authorList>
    </citation>
    <scope>IDENTIFICATION</scope>
</reference>
<keyword evidence="10" id="KW-0862">Zinc</keyword>
<evidence type="ECO:0000259" key="14">
    <source>
        <dbReference type="PROSITE" id="PS50089"/>
    </source>
</evidence>
<sequence length="892" mass="98397">MASQSKIHGPTKSQLHDRFQVRVQPQPRGRVQVHPGVGTVASGGKKGEEVKGGSPGEGVCVVCCQDMNVVAMGSCDHPVCLACSVKMRVLCGQPYCAVCRLHLDKVFITRTPTPFVSLDPRTGISENEYGFSFCDGDLYAKFKALLSHTCPLCPKLQPFGTLGQLQAHMRRVHDLHACDLCLKHLKIFTHERRWYSRQDLAQHRRSGDTQDRSHRGHPLCQFCSVRFLDNDELLRHLRQNHYYCHFCDADGSNEYYSDYESLKDHFRRAHFLCEEGECAHEQFTHAFRSEIDLRAHRATVHSRNRAEARHTRQLELAFSYPSRHVRCPDARSFEEDFPSLQANSNVTFHTRTCSWKPSNVPRTQGATQSAVQPKDCLTLTTILQPKAPTPAVARPGLTNSKTAPAASKTAQPSFAAEDFPALSRSSCHGAATPTTSAWCGGAAVKLSSAATISKASAKFSAAKVPIQPSLAIRPDGIAKNDAGLKASALGKELVEKERLRIPKNQGTMDPMESSSSCSTKNDASSNAAQEMWSRKPGKKKKKKGAGLAEVGNGLAKVDAPSKESEIVSVTEVKLKEDKTRDTKITKDEKKTKREQIHVENEDKKGQKHKNSDNGDDAPLEEEPSKWTETKGKKGKGKNKVKGVARGESESATSADGKVDGEENLESKTEKRGLTAPVLANGHVDGLANGLTALQLKRSSTCPPPPPPGLRKPDVPGISLEDFPVPLVRGPYLQPENFSERNQALIKAIRACLLDDKDRFNEFRRISGLFRQGTTSAEAYYQQCRDLLGNSSFPSIFPELLILLPDLGKQCELLSVHGVWMETHESCRTTKPVSKGSRRAKRSVRASDDVEKTEKPLPGCSICQRCGQVLGREDVTWHAERHMDTDFPQLGHA</sequence>
<organism evidence="15 16">
    <name type="scientific">Eptatretus burgeri</name>
    <name type="common">Inshore hagfish</name>
    <dbReference type="NCBI Taxonomy" id="7764"/>
    <lineage>
        <taxon>Eukaryota</taxon>
        <taxon>Metazoa</taxon>
        <taxon>Chordata</taxon>
        <taxon>Craniata</taxon>
        <taxon>Vertebrata</taxon>
        <taxon>Cyclostomata</taxon>
        <taxon>Myxini</taxon>
        <taxon>Myxiniformes</taxon>
        <taxon>Myxinidae</taxon>
        <taxon>Eptatretinae</taxon>
        <taxon>Eptatretus</taxon>
    </lineage>
</organism>
<keyword evidence="16" id="KW-1185">Reference proteome</keyword>
<evidence type="ECO:0000313" key="15">
    <source>
        <dbReference type="Ensembl" id="ENSEBUP00000014902.1"/>
    </source>
</evidence>
<feature type="compositionally biased region" description="Basic and acidic residues" evidence="13">
    <location>
        <begin position="656"/>
        <end position="672"/>
    </location>
</feature>
<evidence type="ECO:0000256" key="4">
    <source>
        <dbReference type="ARBA" id="ARBA00012483"/>
    </source>
</evidence>
<accession>A0A8C4QG68</accession>
<dbReference type="AlphaFoldDB" id="A0A8C4QG68"/>
<protein>
    <recommendedName>
        <fullName evidence="4">RING-type E3 ubiquitin transferase</fullName>
        <ecNumber evidence="4">2.3.2.27</ecNumber>
    </recommendedName>
</protein>
<feature type="compositionally biased region" description="Basic residues" evidence="13">
    <location>
        <begin position="535"/>
        <end position="544"/>
    </location>
</feature>
<dbReference type="GO" id="GO:0005737">
    <property type="term" value="C:cytoplasm"/>
    <property type="evidence" value="ECO:0007669"/>
    <property type="project" value="UniProtKB-SubCell"/>
</dbReference>
<feature type="compositionally biased region" description="Basic and acidic residues" evidence="13">
    <location>
        <begin position="844"/>
        <end position="853"/>
    </location>
</feature>
<dbReference type="InterPro" id="IPR044288">
    <property type="entry name" value="ZNF598/HEL2"/>
</dbReference>
<feature type="region of interest" description="Disordered" evidence="13">
    <location>
        <begin position="497"/>
        <end position="676"/>
    </location>
</feature>
<dbReference type="InterPro" id="IPR001841">
    <property type="entry name" value="Znf_RING"/>
</dbReference>
<dbReference type="GO" id="GO:0061630">
    <property type="term" value="F:ubiquitin protein ligase activity"/>
    <property type="evidence" value="ECO:0007669"/>
    <property type="project" value="UniProtKB-EC"/>
</dbReference>
<evidence type="ECO:0000256" key="1">
    <source>
        <dbReference type="ARBA" id="ARBA00000900"/>
    </source>
</evidence>
<reference evidence="15" key="1">
    <citation type="submission" date="2025-08" db="UniProtKB">
        <authorList>
            <consortium name="Ensembl"/>
        </authorList>
    </citation>
    <scope>IDENTIFICATION</scope>
</reference>
<dbReference type="PANTHER" id="PTHR22938">
    <property type="entry name" value="ZINC FINGER PROTEIN 598"/>
    <property type="match status" value="1"/>
</dbReference>
<keyword evidence="7" id="KW-0808">Transferase</keyword>
<dbReference type="GeneTree" id="ENSGT00390000014178"/>
<feature type="compositionally biased region" description="Basic residues" evidence="13">
    <location>
        <begin position="632"/>
        <end position="642"/>
    </location>
</feature>
<keyword evidence="6" id="KW-0597">Phosphoprotein</keyword>
<dbReference type="Pfam" id="PF23208">
    <property type="entry name" value="zf_C2H2_ZNF598"/>
    <property type="match status" value="1"/>
</dbReference>
<dbReference type="OMA" id="CEKKYDI"/>
<evidence type="ECO:0000256" key="12">
    <source>
        <dbReference type="PROSITE-ProRule" id="PRU00175"/>
    </source>
</evidence>
<dbReference type="PROSITE" id="PS00028">
    <property type="entry name" value="ZINC_FINGER_C2H2_1"/>
    <property type="match status" value="1"/>
</dbReference>
<dbReference type="InterPro" id="IPR056437">
    <property type="entry name" value="Znf-C2H2_ZNF598/HEL2"/>
</dbReference>
<feature type="region of interest" description="Disordered" evidence="13">
    <location>
        <begin position="829"/>
        <end position="853"/>
    </location>
</feature>
<evidence type="ECO:0000256" key="8">
    <source>
        <dbReference type="ARBA" id="ARBA00022723"/>
    </source>
</evidence>
<feature type="region of interest" description="Disordered" evidence="13">
    <location>
        <begin position="388"/>
        <end position="411"/>
    </location>
</feature>
<feature type="compositionally biased region" description="Polar residues" evidence="13">
    <location>
        <begin position="504"/>
        <end position="528"/>
    </location>
</feature>
<proteinExistence type="inferred from homology"/>
<evidence type="ECO:0000256" key="7">
    <source>
        <dbReference type="ARBA" id="ARBA00022679"/>
    </source>
</evidence>
<feature type="domain" description="RING-type" evidence="14">
    <location>
        <begin position="60"/>
        <end position="100"/>
    </location>
</feature>
<evidence type="ECO:0000256" key="10">
    <source>
        <dbReference type="ARBA" id="ARBA00022833"/>
    </source>
</evidence>
<comment type="subcellular location">
    <subcellularLocation>
        <location evidence="2">Cytoplasm</location>
    </subcellularLocation>
</comment>
<evidence type="ECO:0000256" key="13">
    <source>
        <dbReference type="SAM" id="MobiDB-lite"/>
    </source>
</evidence>
<dbReference type="PROSITE" id="PS50089">
    <property type="entry name" value="ZF_RING_2"/>
    <property type="match status" value="1"/>
</dbReference>
<feature type="compositionally biased region" description="Basic and acidic residues" evidence="13">
    <location>
        <begin position="622"/>
        <end position="631"/>
    </location>
</feature>
<dbReference type="Ensembl" id="ENSEBUT00000015478.1">
    <property type="protein sequence ID" value="ENSEBUP00000014902.1"/>
    <property type="gene ID" value="ENSEBUG00000009389.1"/>
</dbReference>
<evidence type="ECO:0000256" key="9">
    <source>
        <dbReference type="ARBA" id="ARBA00022771"/>
    </source>
</evidence>
<dbReference type="GO" id="GO:0008270">
    <property type="term" value="F:zinc ion binding"/>
    <property type="evidence" value="ECO:0007669"/>
    <property type="project" value="UniProtKB-KW"/>
</dbReference>
<dbReference type="Pfam" id="PF23202">
    <property type="entry name" value="PAH_ZNF598"/>
    <property type="match status" value="1"/>
</dbReference>
<dbReference type="GO" id="GO:0043022">
    <property type="term" value="F:ribosome binding"/>
    <property type="evidence" value="ECO:0007669"/>
    <property type="project" value="TreeGrafter"/>
</dbReference>
<keyword evidence="8" id="KW-0479">Metal-binding</keyword>
<feature type="compositionally biased region" description="Basic and acidic residues" evidence="13">
    <location>
        <begin position="572"/>
        <end position="612"/>
    </location>
</feature>
<evidence type="ECO:0000313" key="16">
    <source>
        <dbReference type="Proteomes" id="UP000694388"/>
    </source>
</evidence>
<comment type="catalytic activity">
    <reaction evidence="1">
        <text>S-ubiquitinyl-[E2 ubiquitin-conjugating enzyme]-L-cysteine + [acceptor protein]-L-lysine = [E2 ubiquitin-conjugating enzyme]-L-cysteine + N(6)-ubiquitinyl-[acceptor protein]-L-lysine.</text>
        <dbReference type="EC" id="2.3.2.27"/>
    </reaction>
</comment>
<keyword evidence="5" id="KW-0963">Cytoplasm</keyword>
<feature type="compositionally biased region" description="Polar residues" evidence="13">
    <location>
        <begin position="397"/>
        <end position="411"/>
    </location>
</feature>
<evidence type="ECO:0000256" key="5">
    <source>
        <dbReference type="ARBA" id="ARBA00022490"/>
    </source>
</evidence>
<evidence type="ECO:0000256" key="6">
    <source>
        <dbReference type="ARBA" id="ARBA00022553"/>
    </source>
</evidence>
<dbReference type="Pfam" id="PF23230">
    <property type="entry name" value="zf-C2H2_13"/>
    <property type="match status" value="1"/>
</dbReference>
<keyword evidence="9 12" id="KW-0863">Zinc-finger</keyword>
<feature type="region of interest" description="Disordered" evidence="13">
    <location>
        <begin position="24"/>
        <end position="50"/>
    </location>
</feature>
<evidence type="ECO:0000256" key="11">
    <source>
        <dbReference type="ARBA" id="ARBA00035113"/>
    </source>
</evidence>
<dbReference type="InterPro" id="IPR013087">
    <property type="entry name" value="Znf_C2H2_type"/>
</dbReference>
<dbReference type="InterPro" id="IPR057634">
    <property type="entry name" value="PAH_ZNF598/HEL2"/>
</dbReference>
<dbReference type="SUPFAM" id="SSF57850">
    <property type="entry name" value="RING/U-box"/>
    <property type="match status" value="1"/>
</dbReference>
<dbReference type="SMART" id="SM00355">
    <property type="entry name" value="ZnF_C2H2"/>
    <property type="match status" value="5"/>
</dbReference>
<evidence type="ECO:0000256" key="2">
    <source>
        <dbReference type="ARBA" id="ARBA00004496"/>
    </source>
</evidence>
<dbReference type="PANTHER" id="PTHR22938:SF0">
    <property type="entry name" value="E3 UBIQUITIN-PROTEIN LIGASE ZNF598"/>
    <property type="match status" value="1"/>
</dbReference>
<dbReference type="EC" id="2.3.2.27" evidence="4"/>
<dbReference type="Proteomes" id="UP000694388">
    <property type="component" value="Unplaced"/>
</dbReference>